<feature type="transmembrane region" description="Helical" evidence="1">
    <location>
        <begin position="304"/>
        <end position="326"/>
    </location>
</feature>
<dbReference type="AlphaFoldDB" id="A0A6A7A9T0"/>
<accession>A0A6A7A9T0</accession>
<name>A0A6A7A9T0_9PLEO</name>
<proteinExistence type="predicted"/>
<dbReference type="Proteomes" id="UP000799424">
    <property type="component" value="Unassembled WGS sequence"/>
</dbReference>
<keyword evidence="3" id="KW-1185">Reference proteome</keyword>
<keyword evidence="1" id="KW-0472">Membrane</keyword>
<reference evidence="2" key="1">
    <citation type="journal article" date="2020" name="Stud. Mycol.">
        <title>101 Dothideomycetes genomes: a test case for predicting lifestyles and emergence of pathogens.</title>
        <authorList>
            <person name="Haridas S."/>
            <person name="Albert R."/>
            <person name="Binder M."/>
            <person name="Bloem J."/>
            <person name="Labutti K."/>
            <person name="Salamov A."/>
            <person name="Andreopoulos B."/>
            <person name="Baker S."/>
            <person name="Barry K."/>
            <person name="Bills G."/>
            <person name="Bluhm B."/>
            <person name="Cannon C."/>
            <person name="Castanera R."/>
            <person name="Culley D."/>
            <person name="Daum C."/>
            <person name="Ezra D."/>
            <person name="Gonzalez J."/>
            <person name="Henrissat B."/>
            <person name="Kuo A."/>
            <person name="Liang C."/>
            <person name="Lipzen A."/>
            <person name="Lutzoni F."/>
            <person name="Magnuson J."/>
            <person name="Mondo S."/>
            <person name="Nolan M."/>
            <person name="Ohm R."/>
            <person name="Pangilinan J."/>
            <person name="Park H.-J."/>
            <person name="Ramirez L."/>
            <person name="Alfaro M."/>
            <person name="Sun H."/>
            <person name="Tritt A."/>
            <person name="Yoshinaga Y."/>
            <person name="Zwiers L.-H."/>
            <person name="Turgeon B."/>
            <person name="Goodwin S."/>
            <person name="Spatafora J."/>
            <person name="Crous P."/>
            <person name="Grigoriev I."/>
        </authorList>
    </citation>
    <scope>NUCLEOTIDE SEQUENCE</scope>
    <source>
        <strain evidence="2">CBS 113818</strain>
    </source>
</reference>
<sequence>MGVFTYGPARDRFSFFINSGTSASNIEGGSQLNRKSDNSNYTYIGRSFGVGSSVGILDHHLQEKYPHMTQYTFNEIGYNTKWTCAYNRSTVARLERIDNNSFFVVNPIQGGYPVADWGWDAAQNPQITASLTWLGAMDSDGACTQDHPEPYKYISIVATDIYKELNATQCYVSFQPTRFLVDVDVTNRLILVAPHETEGVQIIDCTGTQAWRAYDTLSALSMVSTTSYTSSIGNMLQSNIYNVKQQARANETDARKVLRGIEESLQAITDQYLFSAAGVQLIIANNTGLATVSVHTRGFRIGQLGYIFAVLVVNFLILAVVVLGSIRTRMWRGLPKLNFADVKSVVVAGAFGGEEMWRRTRAGYADVGERWVGDTSSSITGAIKVQIVATQNGVGLEVR</sequence>
<gene>
    <name evidence="2" type="ORF">CC86DRAFT_464501</name>
</gene>
<evidence type="ECO:0000313" key="3">
    <source>
        <dbReference type="Proteomes" id="UP000799424"/>
    </source>
</evidence>
<dbReference type="EMBL" id="MU006220">
    <property type="protein sequence ID" value="KAF2830042.1"/>
    <property type="molecule type" value="Genomic_DNA"/>
</dbReference>
<evidence type="ECO:0000256" key="1">
    <source>
        <dbReference type="SAM" id="Phobius"/>
    </source>
</evidence>
<keyword evidence="1" id="KW-0812">Transmembrane</keyword>
<protein>
    <submittedName>
        <fullName evidence="2">Uncharacterized protein</fullName>
    </submittedName>
</protein>
<organism evidence="2 3">
    <name type="scientific">Ophiobolus disseminans</name>
    <dbReference type="NCBI Taxonomy" id="1469910"/>
    <lineage>
        <taxon>Eukaryota</taxon>
        <taxon>Fungi</taxon>
        <taxon>Dikarya</taxon>
        <taxon>Ascomycota</taxon>
        <taxon>Pezizomycotina</taxon>
        <taxon>Dothideomycetes</taxon>
        <taxon>Pleosporomycetidae</taxon>
        <taxon>Pleosporales</taxon>
        <taxon>Pleosporineae</taxon>
        <taxon>Phaeosphaeriaceae</taxon>
        <taxon>Ophiobolus</taxon>
    </lineage>
</organism>
<evidence type="ECO:0000313" key="2">
    <source>
        <dbReference type="EMBL" id="KAF2830042.1"/>
    </source>
</evidence>
<keyword evidence="1" id="KW-1133">Transmembrane helix</keyword>
<dbReference type="OrthoDB" id="529273at2759"/>